<evidence type="ECO:0000256" key="1">
    <source>
        <dbReference type="SAM" id="MobiDB-lite"/>
    </source>
</evidence>
<dbReference type="EMBL" id="JARBJD010000008">
    <property type="protein sequence ID" value="KAK2962903.1"/>
    <property type="molecule type" value="Genomic_DNA"/>
</dbReference>
<accession>A0ABQ9YGP9</accession>
<keyword evidence="3" id="KW-1185">Reference proteome</keyword>
<feature type="compositionally biased region" description="Polar residues" evidence="1">
    <location>
        <begin position="122"/>
        <end position="131"/>
    </location>
</feature>
<protein>
    <submittedName>
        <fullName evidence="2">Uncharacterized protein</fullName>
    </submittedName>
</protein>
<sequence>MSDCLVKNCHSASTGPVCIEPHGDSPITLTNVLFVGNTVSDTPTYFDQHASMTGSVHSGSDVDEWSRADQVLSNTTRYSTPLTEEWCGKATAKSHTVCGGTTSLNGNRNDDSGTRRERKVTNRQLAQRQRQIGEQHTFSLDGVIEGCIRPKRDTVKNEGFDGKRGREAEGEGADLLVYTQICS</sequence>
<evidence type="ECO:0000313" key="3">
    <source>
        <dbReference type="Proteomes" id="UP001281761"/>
    </source>
</evidence>
<comment type="caution">
    <text evidence="2">The sequence shown here is derived from an EMBL/GenBank/DDBJ whole genome shotgun (WGS) entry which is preliminary data.</text>
</comment>
<gene>
    <name evidence="2" type="ORF">BLNAU_1926</name>
</gene>
<reference evidence="2 3" key="1">
    <citation type="journal article" date="2022" name="bioRxiv">
        <title>Genomics of Preaxostyla Flagellates Illuminates Evolutionary Transitions and the Path Towards Mitochondrial Loss.</title>
        <authorList>
            <person name="Novak L.V.F."/>
            <person name="Treitli S.C."/>
            <person name="Pyrih J."/>
            <person name="Halakuc P."/>
            <person name="Pipaliya S.V."/>
            <person name="Vacek V."/>
            <person name="Brzon O."/>
            <person name="Soukal P."/>
            <person name="Eme L."/>
            <person name="Dacks J.B."/>
            <person name="Karnkowska A."/>
            <person name="Elias M."/>
            <person name="Hampl V."/>
        </authorList>
    </citation>
    <scope>NUCLEOTIDE SEQUENCE [LARGE SCALE GENOMIC DNA]</scope>
    <source>
        <strain evidence="2">NAU3</strain>
        <tissue evidence="2">Gut</tissue>
    </source>
</reference>
<evidence type="ECO:0000313" key="2">
    <source>
        <dbReference type="EMBL" id="KAK2962903.1"/>
    </source>
</evidence>
<proteinExistence type="predicted"/>
<dbReference type="Proteomes" id="UP001281761">
    <property type="component" value="Unassembled WGS sequence"/>
</dbReference>
<name>A0ABQ9YGP9_9EUKA</name>
<feature type="region of interest" description="Disordered" evidence="1">
    <location>
        <begin position="99"/>
        <end position="131"/>
    </location>
</feature>
<organism evidence="2 3">
    <name type="scientific">Blattamonas nauphoetae</name>
    <dbReference type="NCBI Taxonomy" id="2049346"/>
    <lineage>
        <taxon>Eukaryota</taxon>
        <taxon>Metamonada</taxon>
        <taxon>Preaxostyla</taxon>
        <taxon>Oxymonadida</taxon>
        <taxon>Blattamonas</taxon>
    </lineage>
</organism>